<dbReference type="AlphaFoldDB" id="A0A0F8WQV5"/>
<dbReference type="EMBL" id="LAZR01063680">
    <property type="protein sequence ID" value="KKK59028.1"/>
    <property type="molecule type" value="Genomic_DNA"/>
</dbReference>
<proteinExistence type="predicted"/>
<reference evidence="1" key="1">
    <citation type="journal article" date="2015" name="Nature">
        <title>Complex archaea that bridge the gap between prokaryotes and eukaryotes.</title>
        <authorList>
            <person name="Spang A."/>
            <person name="Saw J.H."/>
            <person name="Jorgensen S.L."/>
            <person name="Zaremba-Niedzwiedzka K."/>
            <person name="Martijn J."/>
            <person name="Lind A.E."/>
            <person name="van Eijk R."/>
            <person name="Schleper C."/>
            <person name="Guy L."/>
            <person name="Ettema T.J."/>
        </authorList>
    </citation>
    <scope>NUCLEOTIDE SEQUENCE</scope>
</reference>
<accession>A0A0F8WQV5</accession>
<gene>
    <name evidence="1" type="ORF">LCGC14_3038480</name>
</gene>
<sequence length="243" mass="28006">NLQKQVRRAKINAVATAARLWELSQFELLRRLVVIAAEDAEVSTETTVICWLMAAKTKGLLLSDAQRNWVLGYVKTLLQHTVCRRLEINTDCNPELEPSEVLDSFHSDSEQIAGILFRTAYGGLAGDPPMISRCLDWLIQTDTPLPTFGVKKWTEPLPKLLINRAAIDHHIYPSLVEELEDLHPEYSQELICTVIWECSSGYNKRKKRHSTAEWRDCWKVIQIDFRELTKKYLTRILKKYNGL</sequence>
<evidence type="ECO:0000313" key="1">
    <source>
        <dbReference type="EMBL" id="KKK59028.1"/>
    </source>
</evidence>
<organism evidence="1">
    <name type="scientific">marine sediment metagenome</name>
    <dbReference type="NCBI Taxonomy" id="412755"/>
    <lineage>
        <taxon>unclassified sequences</taxon>
        <taxon>metagenomes</taxon>
        <taxon>ecological metagenomes</taxon>
    </lineage>
</organism>
<feature type="non-terminal residue" evidence="1">
    <location>
        <position position="1"/>
    </location>
</feature>
<protein>
    <submittedName>
        <fullName evidence="1">Uncharacterized protein</fullName>
    </submittedName>
</protein>
<name>A0A0F8WQV5_9ZZZZ</name>
<comment type="caution">
    <text evidence="1">The sequence shown here is derived from an EMBL/GenBank/DDBJ whole genome shotgun (WGS) entry which is preliminary data.</text>
</comment>